<dbReference type="RefSeq" id="WP_154621048.1">
    <property type="nucleotide sequence ID" value="NZ_CBCTNG010000009.1"/>
</dbReference>
<sequence length="67" mass="7582">MAYDAVGLPWTEAARQLTESGCRFQTEITRPTRDFFTTDSTCLYVIRQRELPDGILLLTLAAKQITS</sequence>
<organism evidence="1 2">
    <name type="scientific">Selenomonas montiformis</name>
    <dbReference type="NCBI Taxonomy" id="2652285"/>
    <lineage>
        <taxon>Bacteria</taxon>
        <taxon>Bacillati</taxon>
        <taxon>Bacillota</taxon>
        <taxon>Negativicutes</taxon>
        <taxon>Selenomonadales</taxon>
        <taxon>Selenomonadaceae</taxon>
        <taxon>Selenomonas</taxon>
    </lineage>
</organism>
<dbReference type="AlphaFoldDB" id="A0A6I2UXY1"/>
<evidence type="ECO:0000313" key="2">
    <source>
        <dbReference type="Proteomes" id="UP000430222"/>
    </source>
</evidence>
<name>A0A6I2UXY1_9FIRM</name>
<protein>
    <submittedName>
        <fullName evidence="1">Aliphatic sulfonate ABC transporter</fullName>
    </submittedName>
</protein>
<reference evidence="1 2" key="1">
    <citation type="submission" date="2019-08" db="EMBL/GenBank/DDBJ databases">
        <title>In-depth cultivation of the pig gut microbiome towards novel bacterial diversity and tailored functional studies.</title>
        <authorList>
            <person name="Wylensek D."/>
            <person name="Hitch T.C.A."/>
            <person name="Clavel T."/>
        </authorList>
    </citation>
    <scope>NUCLEOTIDE SEQUENCE [LARGE SCALE GENOMIC DNA]</scope>
    <source>
        <strain evidence="2">WCA-380-WT-3B3</strain>
    </source>
</reference>
<evidence type="ECO:0000313" key="1">
    <source>
        <dbReference type="EMBL" id="MSV25269.1"/>
    </source>
</evidence>
<comment type="caution">
    <text evidence="1">The sequence shown here is derived from an EMBL/GenBank/DDBJ whole genome shotgun (WGS) entry which is preliminary data.</text>
</comment>
<accession>A0A6I2UXY1</accession>
<keyword evidence="2" id="KW-1185">Reference proteome</keyword>
<dbReference type="Proteomes" id="UP000430222">
    <property type="component" value="Unassembled WGS sequence"/>
</dbReference>
<gene>
    <name evidence="1" type="ORF">FYJ78_08775</name>
</gene>
<proteinExistence type="predicted"/>
<dbReference type="EMBL" id="VUNL01000009">
    <property type="protein sequence ID" value="MSV25269.1"/>
    <property type="molecule type" value="Genomic_DNA"/>
</dbReference>